<feature type="transmembrane region" description="Helical" evidence="1">
    <location>
        <begin position="86"/>
        <end position="105"/>
    </location>
</feature>
<name>A0A2U1TNN9_9GAMM</name>
<gene>
    <name evidence="2" type="ORF">DDT56_20400</name>
</gene>
<dbReference type="EMBL" id="QDKH01000031">
    <property type="protein sequence ID" value="PWC10999.1"/>
    <property type="molecule type" value="Genomic_DNA"/>
</dbReference>
<feature type="transmembrane region" description="Helical" evidence="1">
    <location>
        <begin position="125"/>
        <end position="145"/>
    </location>
</feature>
<keyword evidence="1" id="KW-1133">Transmembrane helix</keyword>
<keyword evidence="1" id="KW-0812">Transmembrane</keyword>
<evidence type="ECO:0000256" key="1">
    <source>
        <dbReference type="SAM" id="Phobius"/>
    </source>
</evidence>
<accession>A0A2U1TNN9</accession>
<dbReference type="Proteomes" id="UP000296159">
    <property type="component" value="Unassembled WGS sequence"/>
</dbReference>
<dbReference type="RefSeq" id="WP_136168215.1">
    <property type="nucleotide sequence ID" value="NZ_KZ819094.1"/>
</dbReference>
<feature type="transmembrane region" description="Helical" evidence="1">
    <location>
        <begin position="45"/>
        <end position="65"/>
    </location>
</feature>
<organism evidence="2 3">
    <name type="scientific">Brenneria corticis</name>
    <dbReference type="NCBI Taxonomy" id="2173106"/>
    <lineage>
        <taxon>Bacteria</taxon>
        <taxon>Pseudomonadati</taxon>
        <taxon>Pseudomonadota</taxon>
        <taxon>Gammaproteobacteria</taxon>
        <taxon>Enterobacterales</taxon>
        <taxon>Pectobacteriaceae</taxon>
        <taxon>Brenneria</taxon>
    </lineage>
</organism>
<evidence type="ECO:0000313" key="3">
    <source>
        <dbReference type="Proteomes" id="UP000296159"/>
    </source>
</evidence>
<proteinExistence type="predicted"/>
<dbReference type="AlphaFoldDB" id="A0A2U1TNN9"/>
<reference evidence="2 3" key="1">
    <citation type="submission" date="2018-04" db="EMBL/GenBank/DDBJ databases">
        <title>Brenneria corticis sp.nov.</title>
        <authorList>
            <person name="Li Y."/>
        </authorList>
    </citation>
    <scope>NUCLEOTIDE SEQUENCE [LARGE SCALE GENOMIC DNA]</scope>
    <source>
        <strain evidence="2 3">CFCC 11842</strain>
    </source>
</reference>
<protein>
    <submittedName>
        <fullName evidence="2">Uncharacterized protein</fullName>
    </submittedName>
</protein>
<sequence length="168" mass="18989">MIIKFIISVIIFAILVSGGYCLSENVTYSYLTDLLSVLQNTSAMIFAIAGIWLAYLYPNAIAGLMKSEKVDFLASKNEAKRIEGMIFIIILSAFVLVLVILFYTFNAILRGSDLYYHNKDVIKGLGVSYVAGILYVQLYCVTELIRRNVSFINRLYSVINEKELEEKL</sequence>
<keyword evidence="3" id="KW-1185">Reference proteome</keyword>
<evidence type="ECO:0000313" key="2">
    <source>
        <dbReference type="EMBL" id="PWC10999.1"/>
    </source>
</evidence>
<comment type="caution">
    <text evidence="2">The sequence shown here is derived from an EMBL/GenBank/DDBJ whole genome shotgun (WGS) entry which is preliminary data.</text>
</comment>
<keyword evidence="1" id="KW-0472">Membrane</keyword>